<evidence type="ECO:0000256" key="1">
    <source>
        <dbReference type="SAM" id="MobiDB-lite"/>
    </source>
</evidence>
<sequence>MSVHKKIAFDHSTVKLLKNTIATNIQMVMKKKTIPTKHENKSSSCSKNEIIENDNTNNKCDASTPDNNYYEAPSEVPSTSKINENFDNSNNADFVVKNISRLYNHSSLPRNLIQTIIDNSQELVEDIFNVVCNRLSSNQNFAGKIIVADEFSKINEKFQMLKTEHMRFKYFKNSETFLRPKSFYIGTRTTLSNISSTEALEVIIKNAEVKKICLKTKLKHFLELPNVYSNILLFIEKETATPEVLSSVYQGALWNKMKAKFGTRTVFPFSLFLIDDFEPCNSLGSRAGLYKVGAVYISLACIPPEQASSLENIFLSQLFYSNDRSTYGNENFFSTLIYELSRGVKEVCVWNKLPNFDVTQNIYVDLMHDLLEGVLRYDIALIINDLINKKIFTLENLNERIKFFQFSKCNVGNPMPQIKMTHLKNKCIVISAAEMLSLTTYFGVLIGDLVPSEEPTWKFYVKIFEMMEILLSRYFTKVKLQYLGVLIEEHHNSFLEIFNE</sequence>
<reference evidence="2" key="1">
    <citation type="submission" date="2022-01" db="EMBL/GenBank/DDBJ databases">
        <authorList>
            <person name="King R."/>
        </authorList>
    </citation>
    <scope>NUCLEOTIDE SEQUENCE</scope>
</reference>
<dbReference type="Proteomes" id="UP001152799">
    <property type="component" value="Chromosome 10"/>
</dbReference>
<evidence type="ECO:0000313" key="2">
    <source>
        <dbReference type="EMBL" id="CAG9761272.1"/>
    </source>
</evidence>
<dbReference type="AlphaFoldDB" id="A0A9N9QKF7"/>
<protein>
    <submittedName>
        <fullName evidence="2">Uncharacterized protein</fullName>
    </submittedName>
</protein>
<organism evidence="2 3">
    <name type="scientific">Ceutorhynchus assimilis</name>
    <name type="common">cabbage seed weevil</name>
    <dbReference type="NCBI Taxonomy" id="467358"/>
    <lineage>
        <taxon>Eukaryota</taxon>
        <taxon>Metazoa</taxon>
        <taxon>Ecdysozoa</taxon>
        <taxon>Arthropoda</taxon>
        <taxon>Hexapoda</taxon>
        <taxon>Insecta</taxon>
        <taxon>Pterygota</taxon>
        <taxon>Neoptera</taxon>
        <taxon>Endopterygota</taxon>
        <taxon>Coleoptera</taxon>
        <taxon>Polyphaga</taxon>
        <taxon>Cucujiformia</taxon>
        <taxon>Curculionidae</taxon>
        <taxon>Ceutorhynchinae</taxon>
        <taxon>Ceutorhynchus</taxon>
    </lineage>
</organism>
<accession>A0A9N9QKF7</accession>
<evidence type="ECO:0000313" key="3">
    <source>
        <dbReference type="Proteomes" id="UP001152799"/>
    </source>
</evidence>
<feature type="compositionally biased region" description="Polar residues" evidence="1">
    <location>
        <begin position="42"/>
        <end position="58"/>
    </location>
</feature>
<keyword evidence="3" id="KW-1185">Reference proteome</keyword>
<feature type="region of interest" description="Disordered" evidence="1">
    <location>
        <begin position="34"/>
        <end position="58"/>
    </location>
</feature>
<dbReference type="OrthoDB" id="10045355at2759"/>
<gene>
    <name evidence="2" type="ORF">CEUTPL_LOCUS1977</name>
</gene>
<name>A0A9N9QKF7_9CUCU</name>
<dbReference type="EMBL" id="OU892286">
    <property type="protein sequence ID" value="CAG9761272.1"/>
    <property type="molecule type" value="Genomic_DNA"/>
</dbReference>
<proteinExistence type="predicted"/>